<evidence type="ECO:0000313" key="1">
    <source>
        <dbReference type="EMBL" id="KAK3033300.1"/>
    </source>
</evidence>
<reference evidence="1" key="1">
    <citation type="submission" date="2022-12" db="EMBL/GenBank/DDBJ databases">
        <title>Draft genome assemblies for two species of Escallonia (Escalloniales).</title>
        <authorList>
            <person name="Chanderbali A."/>
            <person name="Dervinis C."/>
            <person name="Anghel I."/>
            <person name="Soltis D."/>
            <person name="Soltis P."/>
            <person name="Zapata F."/>
        </authorList>
    </citation>
    <scope>NUCLEOTIDE SEQUENCE</scope>
    <source>
        <strain evidence="1">UCBG64.0493</strain>
        <tissue evidence="1">Leaf</tissue>
    </source>
</reference>
<keyword evidence="2" id="KW-1185">Reference proteome</keyword>
<dbReference type="AlphaFoldDB" id="A0AA89B9E8"/>
<dbReference type="EMBL" id="JAVXUP010000238">
    <property type="protein sequence ID" value="KAK3033300.1"/>
    <property type="molecule type" value="Genomic_DNA"/>
</dbReference>
<proteinExistence type="predicted"/>
<comment type="caution">
    <text evidence="1">The sequence shown here is derived from an EMBL/GenBank/DDBJ whole genome shotgun (WGS) entry which is preliminary data.</text>
</comment>
<organism evidence="1 2">
    <name type="scientific">Escallonia herrerae</name>
    <dbReference type="NCBI Taxonomy" id="1293975"/>
    <lineage>
        <taxon>Eukaryota</taxon>
        <taxon>Viridiplantae</taxon>
        <taxon>Streptophyta</taxon>
        <taxon>Embryophyta</taxon>
        <taxon>Tracheophyta</taxon>
        <taxon>Spermatophyta</taxon>
        <taxon>Magnoliopsida</taxon>
        <taxon>eudicotyledons</taxon>
        <taxon>Gunneridae</taxon>
        <taxon>Pentapetalae</taxon>
        <taxon>asterids</taxon>
        <taxon>campanulids</taxon>
        <taxon>Escalloniales</taxon>
        <taxon>Escalloniaceae</taxon>
        <taxon>Escallonia</taxon>
    </lineage>
</organism>
<protein>
    <submittedName>
        <fullName evidence="1">Uncharacterized protein</fullName>
    </submittedName>
</protein>
<evidence type="ECO:0000313" key="2">
    <source>
        <dbReference type="Proteomes" id="UP001188597"/>
    </source>
</evidence>
<feature type="non-terminal residue" evidence="1">
    <location>
        <position position="155"/>
    </location>
</feature>
<sequence length="155" mass="17978">MALIHMAYSHIIQHGFPTDTFLPIQPCSKNTTLVSMRNRELKCGNKLQSASRKMRGILDDNRIVAFKRLDGILQGEAEFWMMNLKIMQRQMSTAIEWKASGFHLDEAQENEFNHLVQWVRQRVEQEGLKGVADPILNHEFDYEKLERLIGVAYCA</sequence>
<gene>
    <name evidence="1" type="ORF">RJ639_033768</name>
</gene>
<dbReference type="Proteomes" id="UP001188597">
    <property type="component" value="Unassembled WGS sequence"/>
</dbReference>
<name>A0AA89B9E8_9ASTE</name>
<accession>A0AA89B9E8</accession>